<dbReference type="PROSITE" id="PS51698">
    <property type="entry name" value="U_BOX"/>
    <property type="match status" value="1"/>
</dbReference>
<organism evidence="2 3">
    <name type="scientific">Emiliania huxleyi (strain CCMP1516)</name>
    <dbReference type="NCBI Taxonomy" id="280463"/>
    <lineage>
        <taxon>Eukaryota</taxon>
        <taxon>Haptista</taxon>
        <taxon>Haptophyta</taxon>
        <taxon>Prymnesiophyceae</taxon>
        <taxon>Isochrysidales</taxon>
        <taxon>Noelaerhabdaceae</taxon>
        <taxon>Emiliania</taxon>
    </lineage>
</organism>
<evidence type="ECO:0000313" key="2">
    <source>
        <dbReference type="EnsemblProtists" id="EOD05899"/>
    </source>
</evidence>
<accession>A0A0D3I3R4</accession>
<dbReference type="KEGG" id="ehx:EMIHUDRAFT_68858"/>
<dbReference type="OMA" id="ILEWKEM"/>
<dbReference type="HOGENOM" id="CLU_114384_1_1_1"/>
<dbReference type="AlphaFoldDB" id="A0A0D3I3R4"/>
<dbReference type="PaxDb" id="2903-EOD05899"/>
<sequence>EVPDEYTCPITHELMTDPVLATDGHTYERTAIERWLQRRATSPKSGLALESTMLFPNHILRRIILEWKEMR</sequence>
<evidence type="ECO:0000259" key="1">
    <source>
        <dbReference type="PROSITE" id="PS51698"/>
    </source>
</evidence>
<dbReference type="GO" id="GO:0004842">
    <property type="term" value="F:ubiquitin-protein transferase activity"/>
    <property type="evidence" value="ECO:0007669"/>
    <property type="project" value="InterPro"/>
</dbReference>
<dbReference type="EnsemblProtists" id="EOD05899">
    <property type="protein sequence ID" value="EOD05899"/>
    <property type="gene ID" value="EMIHUDRAFT_68858"/>
</dbReference>
<dbReference type="PANTHER" id="PTHR46573:SF1">
    <property type="entry name" value="WD REPEAT, SAM AND U-BOX DOMAIN-CONTAINING PROTEIN 1"/>
    <property type="match status" value="1"/>
</dbReference>
<protein>
    <recommendedName>
        <fullName evidence="1">U-box domain-containing protein</fullName>
    </recommendedName>
</protein>
<dbReference type="GeneID" id="17252108"/>
<dbReference type="GO" id="GO:0016567">
    <property type="term" value="P:protein ubiquitination"/>
    <property type="evidence" value="ECO:0007669"/>
    <property type="project" value="InterPro"/>
</dbReference>
<keyword evidence="3" id="KW-1185">Reference proteome</keyword>
<dbReference type="PANTHER" id="PTHR46573">
    <property type="entry name" value="WD REPEAT, SAM AND U-BOX DOMAIN-CONTAINING PROTEIN 1"/>
    <property type="match status" value="1"/>
</dbReference>
<dbReference type="CDD" id="cd16655">
    <property type="entry name" value="RING-Ubox_WDSUB1-like"/>
    <property type="match status" value="1"/>
</dbReference>
<feature type="domain" description="U-box" evidence="1">
    <location>
        <begin position="1"/>
        <end position="71"/>
    </location>
</feature>
<dbReference type="Proteomes" id="UP000013827">
    <property type="component" value="Unassembled WGS sequence"/>
</dbReference>
<dbReference type="InterPro" id="IPR052085">
    <property type="entry name" value="WD-SAM-U-box"/>
</dbReference>
<dbReference type="InterPro" id="IPR003613">
    <property type="entry name" value="Ubox_domain"/>
</dbReference>
<evidence type="ECO:0000313" key="3">
    <source>
        <dbReference type="Proteomes" id="UP000013827"/>
    </source>
</evidence>
<dbReference type="InterPro" id="IPR013083">
    <property type="entry name" value="Znf_RING/FYVE/PHD"/>
</dbReference>
<reference evidence="2" key="2">
    <citation type="submission" date="2024-10" db="UniProtKB">
        <authorList>
            <consortium name="EnsemblProtists"/>
        </authorList>
    </citation>
    <scope>IDENTIFICATION</scope>
</reference>
<name>A0A0D3I3R4_EMIH1</name>
<dbReference type="eggNOG" id="KOG0167">
    <property type="taxonomic scope" value="Eukaryota"/>
</dbReference>
<dbReference type="SUPFAM" id="SSF57850">
    <property type="entry name" value="RING/U-box"/>
    <property type="match status" value="1"/>
</dbReference>
<dbReference type="Gene3D" id="3.30.40.10">
    <property type="entry name" value="Zinc/RING finger domain, C3HC4 (zinc finger)"/>
    <property type="match status" value="1"/>
</dbReference>
<reference evidence="3" key="1">
    <citation type="journal article" date="2013" name="Nature">
        <title>Pan genome of the phytoplankton Emiliania underpins its global distribution.</title>
        <authorList>
            <person name="Read B.A."/>
            <person name="Kegel J."/>
            <person name="Klute M.J."/>
            <person name="Kuo A."/>
            <person name="Lefebvre S.C."/>
            <person name="Maumus F."/>
            <person name="Mayer C."/>
            <person name="Miller J."/>
            <person name="Monier A."/>
            <person name="Salamov A."/>
            <person name="Young J."/>
            <person name="Aguilar M."/>
            <person name="Claverie J.M."/>
            <person name="Frickenhaus S."/>
            <person name="Gonzalez K."/>
            <person name="Herman E.K."/>
            <person name="Lin Y.C."/>
            <person name="Napier J."/>
            <person name="Ogata H."/>
            <person name="Sarno A.F."/>
            <person name="Shmutz J."/>
            <person name="Schroeder D."/>
            <person name="de Vargas C."/>
            <person name="Verret F."/>
            <person name="von Dassow P."/>
            <person name="Valentin K."/>
            <person name="Van de Peer Y."/>
            <person name="Wheeler G."/>
            <person name="Dacks J.B."/>
            <person name="Delwiche C.F."/>
            <person name="Dyhrman S.T."/>
            <person name="Glockner G."/>
            <person name="John U."/>
            <person name="Richards T."/>
            <person name="Worden A.Z."/>
            <person name="Zhang X."/>
            <person name="Grigoriev I.V."/>
            <person name="Allen A.E."/>
            <person name="Bidle K."/>
            <person name="Borodovsky M."/>
            <person name="Bowler C."/>
            <person name="Brownlee C."/>
            <person name="Cock J.M."/>
            <person name="Elias M."/>
            <person name="Gladyshev V.N."/>
            <person name="Groth M."/>
            <person name="Guda C."/>
            <person name="Hadaegh A."/>
            <person name="Iglesias-Rodriguez M.D."/>
            <person name="Jenkins J."/>
            <person name="Jones B.M."/>
            <person name="Lawson T."/>
            <person name="Leese F."/>
            <person name="Lindquist E."/>
            <person name="Lobanov A."/>
            <person name="Lomsadze A."/>
            <person name="Malik S.B."/>
            <person name="Marsh M.E."/>
            <person name="Mackinder L."/>
            <person name="Mock T."/>
            <person name="Mueller-Roeber B."/>
            <person name="Pagarete A."/>
            <person name="Parker M."/>
            <person name="Probert I."/>
            <person name="Quesneville H."/>
            <person name="Raines C."/>
            <person name="Rensing S.A."/>
            <person name="Riano-Pachon D.M."/>
            <person name="Richier S."/>
            <person name="Rokitta S."/>
            <person name="Shiraiwa Y."/>
            <person name="Soanes D.M."/>
            <person name="van der Giezen M."/>
            <person name="Wahlund T.M."/>
            <person name="Williams B."/>
            <person name="Wilson W."/>
            <person name="Wolfe G."/>
            <person name="Wurch L.L."/>
        </authorList>
    </citation>
    <scope>NUCLEOTIDE SEQUENCE</scope>
</reference>
<dbReference type="SMART" id="SM00504">
    <property type="entry name" value="Ubox"/>
    <property type="match status" value="1"/>
</dbReference>
<proteinExistence type="predicted"/>
<dbReference type="STRING" id="2903.R1DAN2"/>
<dbReference type="Pfam" id="PF04564">
    <property type="entry name" value="U-box"/>
    <property type="match status" value="1"/>
</dbReference>
<dbReference type="RefSeq" id="XP_005758328.1">
    <property type="nucleotide sequence ID" value="XM_005758271.1"/>
</dbReference>